<keyword evidence="2" id="KW-1185">Reference proteome</keyword>
<dbReference type="Proteomes" id="UP001281447">
    <property type="component" value="Unassembled WGS sequence"/>
</dbReference>
<organism evidence="1 2">
    <name type="scientific">Tigheibacillus halophilus</name>
    <dbReference type="NCBI Taxonomy" id="361280"/>
    <lineage>
        <taxon>Bacteria</taxon>
        <taxon>Bacillati</taxon>
        <taxon>Bacillota</taxon>
        <taxon>Bacilli</taxon>
        <taxon>Bacillales</taxon>
        <taxon>Bacillaceae</taxon>
        <taxon>Tigheibacillus</taxon>
    </lineage>
</organism>
<gene>
    <name evidence="1" type="ORF">RWE15_02350</name>
</gene>
<reference evidence="1 2" key="1">
    <citation type="submission" date="2023-10" db="EMBL/GenBank/DDBJ databases">
        <title>Virgibacillus halophilus 5B73C genome.</title>
        <authorList>
            <person name="Miliotis G."/>
            <person name="Sengupta P."/>
            <person name="Hameed A."/>
            <person name="Chuvochina M."/>
            <person name="Mcdonagh F."/>
            <person name="Simpson A.C."/>
            <person name="Singh N.K."/>
            <person name="Rekha P.D."/>
            <person name="Raman K."/>
            <person name="Hugenholtz P."/>
            <person name="Venkateswaran K."/>
        </authorList>
    </citation>
    <scope>NUCLEOTIDE SEQUENCE [LARGE SCALE GENOMIC DNA]</scope>
    <source>
        <strain evidence="1 2">5B73C</strain>
    </source>
</reference>
<sequence>MNIARESVSLLNRLGFDYLEIIPFSPDMEITPAFHGFDIAITHGLSGLVPAGIKKNNRPRRPQLRPVHDF</sequence>
<protein>
    <submittedName>
        <fullName evidence="1">Uncharacterized protein</fullName>
    </submittedName>
</protein>
<evidence type="ECO:0000313" key="2">
    <source>
        <dbReference type="Proteomes" id="UP001281447"/>
    </source>
</evidence>
<proteinExistence type="predicted"/>
<name>A0ABU5C2E8_9BACI</name>
<evidence type="ECO:0000313" key="1">
    <source>
        <dbReference type="EMBL" id="MDY0393483.1"/>
    </source>
</evidence>
<comment type="caution">
    <text evidence="1">The sequence shown here is derived from an EMBL/GenBank/DDBJ whole genome shotgun (WGS) entry which is preliminary data.</text>
</comment>
<dbReference type="EMBL" id="JAWDIP010000003">
    <property type="protein sequence ID" value="MDY0393483.1"/>
    <property type="molecule type" value="Genomic_DNA"/>
</dbReference>
<accession>A0ABU5C2E8</accession>